<dbReference type="Gene3D" id="3.30.300.90">
    <property type="entry name" value="BolA-like"/>
    <property type="match status" value="1"/>
</dbReference>
<dbReference type="OrthoDB" id="411584at2759"/>
<reference evidence="3 4" key="1">
    <citation type="journal article" date="2018" name="Mol. Biol. Evol.">
        <title>Broad Genomic Sampling Reveals a Smut Pathogenic Ancestry of the Fungal Clade Ustilaginomycotina.</title>
        <authorList>
            <person name="Kijpornyongpan T."/>
            <person name="Mondo S.J."/>
            <person name="Barry K."/>
            <person name="Sandor L."/>
            <person name="Lee J."/>
            <person name="Lipzen A."/>
            <person name="Pangilinan J."/>
            <person name="LaButti K."/>
            <person name="Hainaut M."/>
            <person name="Henrissat B."/>
            <person name="Grigoriev I.V."/>
            <person name="Spatafora J.W."/>
            <person name="Aime M.C."/>
        </authorList>
    </citation>
    <scope>NUCLEOTIDE SEQUENCE [LARGE SCALE GENOMIC DNA]</scope>
    <source>
        <strain evidence="3 4">MCA 4186</strain>
    </source>
</reference>
<dbReference type="GeneID" id="37269785"/>
<dbReference type="EMBL" id="KZ819291">
    <property type="protein sequence ID" value="PWN98539.1"/>
    <property type="molecule type" value="Genomic_DNA"/>
</dbReference>
<dbReference type="SUPFAM" id="SSF82657">
    <property type="entry name" value="BolA-like"/>
    <property type="match status" value="1"/>
</dbReference>
<evidence type="ECO:0000313" key="3">
    <source>
        <dbReference type="EMBL" id="PWN98539.1"/>
    </source>
</evidence>
<keyword evidence="4" id="KW-1185">Reference proteome</keyword>
<evidence type="ECO:0000313" key="4">
    <source>
        <dbReference type="Proteomes" id="UP000245946"/>
    </source>
</evidence>
<feature type="compositionally biased region" description="Low complexity" evidence="2">
    <location>
        <begin position="1"/>
        <end position="22"/>
    </location>
</feature>
<dbReference type="Proteomes" id="UP000245946">
    <property type="component" value="Unassembled WGS sequence"/>
</dbReference>
<feature type="region of interest" description="Disordered" evidence="2">
    <location>
        <begin position="1"/>
        <end position="23"/>
    </location>
</feature>
<dbReference type="PANTHER" id="PTHR46230:SF7">
    <property type="entry name" value="BOLA-LIKE PROTEIN 1"/>
    <property type="match status" value="1"/>
</dbReference>
<proteinExistence type="inferred from homology"/>
<gene>
    <name evidence="3" type="ORF">FA09DRAFT_329594</name>
</gene>
<dbReference type="RefSeq" id="XP_025598818.1">
    <property type="nucleotide sequence ID" value="XM_025742241.1"/>
</dbReference>
<dbReference type="GO" id="GO:0005759">
    <property type="term" value="C:mitochondrial matrix"/>
    <property type="evidence" value="ECO:0007669"/>
    <property type="project" value="TreeGrafter"/>
</dbReference>
<dbReference type="InterPro" id="IPR036065">
    <property type="entry name" value="BolA-like_sf"/>
</dbReference>
<accession>A0A316ZAG9</accession>
<dbReference type="AlphaFoldDB" id="A0A316ZAG9"/>
<sequence length="145" mass="15996">MAFTRSSLTSLLSRSLPRSQPLATSSRLARPFCSSMTRAAGPIESAMMKKLQEALTEEANVKIRNDSSKHAHHAAMVAQGGSSGETHFFIDAISASFSGQAQLARHRRINALMREEFDAGLHALSLRLKTPEEDQREKERMKSAQ</sequence>
<dbReference type="InterPro" id="IPR002634">
    <property type="entry name" value="BolA"/>
</dbReference>
<dbReference type="GO" id="GO:0044572">
    <property type="term" value="P:[4Fe-4S] cluster assembly"/>
    <property type="evidence" value="ECO:0007669"/>
    <property type="project" value="TreeGrafter"/>
</dbReference>
<organism evidence="3 4">
    <name type="scientific">Tilletiopsis washingtonensis</name>
    <dbReference type="NCBI Taxonomy" id="58919"/>
    <lineage>
        <taxon>Eukaryota</taxon>
        <taxon>Fungi</taxon>
        <taxon>Dikarya</taxon>
        <taxon>Basidiomycota</taxon>
        <taxon>Ustilaginomycotina</taxon>
        <taxon>Exobasidiomycetes</taxon>
        <taxon>Entylomatales</taxon>
        <taxon>Entylomatales incertae sedis</taxon>
        <taxon>Tilletiopsis</taxon>
    </lineage>
</organism>
<comment type="similarity">
    <text evidence="1">Belongs to the BolA/IbaG family.</text>
</comment>
<evidence type="ECO:0000256" key="1">
    <source>
        <dbReference type="RuleBase" id="RU003860"/>
    </source>
</evidence>
<protein>
    <submittedName>
        <fullName evidence="3">Bola-like protein</fullName>
    </submittedName>
</protein>
<dbReference type="PANTHER" id="PTHR46230">
    <property type="match status" value="1"/>
</dbReference>
<dbReference type="STRING" id="58919.A0A316ZAG9"/>
<dbReference type="Pfam" id="PF01722">
    <property type="entry name" value="BolA"/>
    <property type="match status" value="1"/>
</dbReference>
<evidence type="ECO:0000256" key="2">
    <source>
        <dbReference type="SAM" id="MobiDB-lite"/>
    </source>
</evidence>
<name>A0A316ZAG9_9BASI</name>